<gene>
    <name evidence="3" type="ORF">LLW17_16080</name>
</gene>
<organism evidence="3 4">
    <name type="scientific">Leeuwenhoekiella parthenopeia</name>
    <dbReference type="NCBI Taxonomy" id="2890320"/>
    <lineage>
        <taxon>Bacteria</taxon>
        <taxon>Pseudomonadati</taxon>
        <taxon>Bacteroidota</taxon>
        <taxon>Flavobacteriia</taxon>
        <taxon>Flavobacteriales</taxon>
        <taxon>Flavobacteriaceae</taxon>
        <taxon>Leeuwenhoekiella</taxon>
    </lineage>
</organism>
<dbReference type="Gene3D" id="3.40.50.2000">
    <property type="entry name" value="Glycogen Phosphorylase B"/>
    <property type="match status" value="2"/>
</dbReference>
<dbReference type="EC" id="2.4.-.-" evidence="3"/>
<dbReference type="InterPro" id="IPR001296">
    <property type="entry name" value="Glyco_trans_1"/>
</dbReference>
<dbReference type="Proteomes" id="UP001197770">
    <property type="component" value="Unassembled WGS sequence"/>
</dbReference>
<feature type="domain" description="Glycosyltransferase subfamily 4-like N-terminal" evidence="2">
    <location>
        <begin position="16"/>
        <end position="172"/>
    </location>
</feature>
<dbReference type="RefSeq" id="WP_228231312.1">
    <property type="nucleotide sequence ID" value="NZ_JAJGMW010000026.1"/>
</dbReference>
<keyword evidence="3" id="KW-0808">Transferase</keyword>
<dbReference type="PANTHER" id="PTHR45947:SF3">
    <property type="entry name" value="SULFOQUINOVOSYL TRANSFERASE SQD2"/>
    <property type="match status" value="1"/>
</dbReference>
<comment type="caution">
    <text evidence="3">The sequence shown here is derived from an EMBL/GenBank/DDBJ whole genome shotgun (WGS) entry which is preliminary data.</text>
</comment>
<reference evidence="3 4" key="1">
    <citation type="submission" date="2021-11" db="EMBL/GenBank/DDBJ databases">
        <title>Seasonal and diel survey of microbial diversity of the Tyrrhenian coast.</title>
        <authorList>
            <person name="Gattoni G."/>
            <person name="Corral P."/>
        </authorList>
    </citation>
    <scope>NUCLEOTIDE SEQUENCE [LARGE SCALE GENOMIC DNA]</scope>
    <source>
        <strain evidence="3 4">Mr9</strain>
    </source>
</reference>
<sequence length="391" mass="44072">MKKHLRVIASMDPASGGPCQGIRNSIPALQELGITTEVVCLDATDASFLGKDEFKITALGPGKTPYGYTAALKPWLEQHLGDYDCAIIHGLWLYTSFGTYHTWKQLKDAGKQVPKLFVMPHGMLDPYFQKAPERRFKAMRNRLFWQLLEKQVINGVDGVLFTCEQELLLARTTFPGYHPKAELNVGYGIQEPPQKTRIQQQAFLEQCPQAATQPYWLFLSRIHQKKGVDLLIQAYRSHYRQNPHIPILVIAGPGLETPYGAHLKNLAEGLPIYFMGMLQGDAKWGALYGADWFILPSHQENFGIAVVEALACSTPVAISKPVNIWREISDARAGLVFTDDLEGVTSGLEHLLVLEERLKQEYAHSARELYQTRYRVAEAAAYLKQILQQHE</sequence>
<proteinExistence type="predicted"/>
<dbReference type="InterPro" id="IPR050194">
    <property type="entry name" value="Glycosyltransferase_grp1"/>
</dbReference>
<keyword evidence="4" id="KW-1185">Reference proteome</keyword>
<protein>
    <submittedName>
        <fullName evidence="3">Glycosyltransferase</fullName>
        <ecNumber evidence="3">2.4.-.-</ecNumber>
    </submittedName>
</protein>
<name>A0ABS8GW51_9FLAO</name>
<dbReference type="InterPro" id="IPR028098">
    <property type="entry name" value="Glyco_trans_4-like_N"/>
</dbReference>
<evidence type="ECO:0000313" key="3">
    <source>
        <dbReference type="EMBL" id="MCC4214247.1"/>
    </source>
</evidence>
<keyword evidence="3" id="KW-0328">Glycosyltransferase</keyword>
<dbReference type="Pfam" id="PF00534">
    <property type="entry name" value="Glycos_transf_1"/>
    <property type="match status" value="1"/>
</dbReference>
<dbReference type="EMBL" id="JAJGMW010000026">
    <property type="protein sequence ID" value="MCC4214247.1"/>
    <property type="molecule type" value="Genomic_DNA"/>
</dbReference>
<evidence type="ECO:0000259" key="2">
    <source>
        <dbReference type="Pfam" id="PF13579"/>
    </source>
</evidence>
<dbReference type="SUPFAM" id="SSF53756">
    <property type="entry name" value="UDP-Glycosyltransferase/glycogen phosphorylase"/>
    <property type="match status" value="1"/>
</dbReference>
<accession>A0ABS8GW51</accession>
<evidence type="ECO:0000259" key="1">
    <source>
        <dbReference type="Pfam" id="PF00534"/>
    </source>
</evidence>
<dbReference type="Pfam" id="PF13579">
    <property type="entry name" value="Glyco_trans_4_4"/>
    <property type="match status" value="1"/>
</dbReference>
<dbReference type="PANTHER" id="PTHR45947">
    <property type="entry name" value="SULFOQUINOVOSYL TRANSFERASE SQD2"/>
    <property type="match status" value="1"/>
</dbReference>
<evidence type="ECO:0000313" key="4">
    <source>
        <dbReference type="Proteomes" id="UP001197770"/>
    </source>
</evidence>
<dbReference type="GO" id="GO:0016757">
    <property type="term" value="F:glycosyltransferase activity"/>
    <property type="evidence" value="ECO:0007669"/>
    <property type="project" value="UniProtKB-KW"/>
</dbReference>
<feature type="domain" description="Glycosyl transferase family 1" evidence="1">
    <location>
        <begin position="210"/>
        <end position="340"/>
    </location>
</feature>